<reference evidence="2" key="1">
    <citation type="journal article" date="2014" name="Int. J. Syst. Evol. Microbiol.">
        <title>Complete genome sequence of Corynebacterium casei LMG S-19264T (=DSM 44701T), isolated from a smear-ripened cheese.</title>
        <authorList>
            <consortium name="US DOE Joint Genome Institute (JGI-PGF)"/>
            <person name="Walter F."/>
            <person name="Albersmeier A."/>
            <person name="Kalinowski J."/>
            <person name="Ruckert C."/>
        </authorList>
    </citation>
    <scope>NUCLEOTIDE SEQUENCE</scope>
    <source>
        <strain evidence="2">JCM 3091</strain>
    </source>
</reference>
<dbReference type="EMBL" id="BMQC01000014">
    <property type="protein sequence ID" value="GGK38266.1"/>
    <property type="molecule type" value="Genomic_DNA"/>
</dbReference>
<dbReference type="AlphaFoldDB" id="A0A8J3BUE1"/>
<gene>
    <name evidence="2" type="ORF">GCM10010124_33860</name>
</gene>
<comment type="caution">
    <text evidence="2">The sequence shown here is derived from an EMBL/GenBank/DDBJ whole genome shotgun (WGS) entry which is preliminary data.</text>
</comment>
<protein>
    <submittedName>
        <fullName evidence="2">Uncharacterized protein</fullName>
    </submittedName>
</protein>
<keyword evidence="1" id="KW-0812">Transmembrane</keyword>
<proteinExistence type="predicted"/>
<evidence type="ECO:0000313" key="3">
    <source>
        <dbReference type="Proteomes" id="UP000662200"/>
    </source>
</evidence>
<reference evidence="2" key="2">
    <citation type="submission" date="2020-09" db="EMBL/GenBank/DDBJ databases">
        <authorList>
            <person name="Sun Q."/>
            <person name="Ohkuma M."/>
        </authorList>
    </citation>
    <scope>NUCLEOTIDE SEQUENCE</scope>
    <source>
        <strain evidence="2">JCM 3091</strain>
    </source>
</reference>
<organism evidence="2 3">
    <name type="scientific">Pilimelia terevasa</name>
    <dbReference type="NCBI Taxonomy" id="53372"/>
    <lineage>
        <taxon>Bacteria</taxon>
        <taxon>Bacillati</taxon>
        <taxon>Actinomycetota</taxon>
        <taxon>Actinomycetes</taxon>
        <taxon>Micromonosporales</taxon>
        <taxon>Micromonosporaceae</taxon>
        <taxon>Pilimelia</taxon>
    </lineage>
</organism>
<evidence type="ECO:0000313" key="2">
    <source>
        <dbReference type="EMBL" id="GGK38266.1"/>
    </source>
</evidence>
<dbReference type="RefSeq" id="WP_189115322.1">
    <property type="nucleotide sequence ID" value="NZ_BMQC01000014.1"/>
</dbReference>
<dbReference type="Proteomes" id="UP000662200">
    <property type="component" value="Unassembled WGS sequence"/>
</dbReference>
<keyword evidence="1" id="KW-1133">Transmembrane helix</keyword>
<sequence length="82" mass="8480">MTVSETVLVFVGLPALVILVVGGLAYLGERAPAGGQRYRPGRPYEAEPVWFVAAEDRDATPAIAGRAALPAAGVTGGASDRW</sequence>
<keyword evidence="1" id="KW-0472">Membrane</keyword>
<accession>A0A8J3BUE1</accession>
<feature type="transmembrane region" description="Helical" evidence="1">
    <location>
        <begin position="6"/>
        <end position="27"/>
    </location>
</feature>
<name>A0A8J3BUE1_9ACTN</name>
<evidence type="ECO:0000256" key="1">
    <source>
        <dbReference type="SAM" id="Phobius"/>
    </source>
</evidence>
<keyword evidence="3" id="KW-1185">Reference proteome</keyword>